<gene>
    <name evidence="2" type="ORF">MPRG_18360</name>
</gene>
<keyword evidence="3" id="KW-1185">Reference proteome</keyword>
<name>A0ABQ1C2L3_9MYCO</name>
<dbReference type="SUPFAM" id="SSF46955">
    <property type="entry name" value="Putative DNA-binding domain"/>
    <property type="match status" value="1"/>
</dbReference>
<sequence length="63" mass="6987">MPASTRQRYITQAEAAEYLGVTSRTVRQMIADGRLRAYRSGTRVVRLRVDEIDAAMKPFGGAA</sequence>
<dbReference type="Proteomes" id="UP000465240">
    <property type="component" value="Unassembled WGS sequence"/>
</dbReference>
<evidence type="ECO:0000259" key="1">
    <source>
        <dbReference type="Pfam" id="PF12728"/>
    </source>
</evidence>
<protein>
    <recommendedName>
        <fullName evidence="1">Helix-turn-helix domain-containing protein</fullName>
    </recommendedName>
</protein>
<proteinExistence type="predicted"/>
<dbReference type="RefSeq" id="WP_120792417.1">
    <property type="nucleotide sequence ID" value="NZ_BLKX01000001.1"/>
</dbReference>
<dbReference type="NCBIfam" id="TIGR01764">
    <property type="entry name" value="excise"/>
    <property type="match status" value="1"/>
</dbReference>
<accession>A0ABQ1C2L3</accession>
<organism evidence="2 3">
    <name type="scientific">Mycobacterium paragordonae</name>
    <dbReference type="NCBI Taxonomy" id="1389713"/>
    <lineage>
        <taxon>Bacteria</taxon>
        <taxon>Bacillati</taxon>
        <taxon>Actinomycetota</taxon>
        <taxon>Actinomycetes</taxon>
        <taxon>Mycobacteriales</taxon>
        <taxon>Mycobacteriaceae</taxon>
        <taxon>Mycobacterium</taxon>
    </lineage>
</organism>
<dbReference type="InterPro" id="IPR010093">
    <property type="entry name" value="SinI_DNA-bd"/>
</dbReference>
<dbReference type="InterPro" id="IPR041657">
    <property type="entry name" value="HTH_17"/>
</dbReference>
<comment type="caution">
    <text evidence="2">The sequence shown here is derived from an EMBL/GenBank/DDBJ whole genome shotgun (WGS) entry which is preliminary data.</text>
</comment>
<dbReference type="Pfam" id="PF12728">
    <property type="entry name" value="HTH_17"/>
    <property type="match status" value="1"/>
</dbReference>
<evidence type="ECO:0000313" key="2">
    <source>
        <dbReference type="EMBL" id="GFG78560.1"/>
    </source>
</evidence>
<evidence type="ECO:0000313" key="3">
    <source>
        <dbReference type="Proteomes" id="UP000465240"/>
    </source>
</evidence>
<dbReference type="InterPro" id="IPR009061">
    <property type="entry name" value="DNA-bd_dom_put_sf"/>
</dbReference>
<dbReference type="EMBL" id="BLKX01000001">
    <property type="protein sequence ID" value="GFG78560.1"/>
    <property type="molecule type" value="Genomic_DNA"/>
</dbReference>
<reference evidence="2 3" key="1">
    <citation type="journal article" date="2019" name="Emerg. Microbes Infect.">
        <title>Comprehensive subspecies identification of 175 nontuberculous mycobacteria species based on 7547 genomic profiles.</title>
        <authorList>
            <person name="Matsumoto Y."/>
            <person name="Kinjo T."/>
            <person name="Motooka D."/>
            <person name="Nabeya D."/>
            <person name="Jung N."/>
            <person name="Uechi K."/>
            <person name="Horii T."/>
            <person name="Iida T."/>
            <person name="Fujita J."/>
            <person name="Nakamura S."/>
        </authorList>
    </citation>
    <scope>NUCLEOTIDE SEQUENCE [LARGE SCALE GENOMIC DNA]</scope>
    <source>
        <strain evidence="2 3">JCM 18565</strain>
    </source>
</reference>
<feature type="domain" description="Helix-turn-helix" evidence="1">
    <location>
        <begin position="9"/>
        <end position="56"/>
    </location>
</feature>